<sequence>MAIPSDLMKAFKSQDKSALDISSIKGNAPDAIKTHIAGILFFFIFHKESFAHSVGKRIKVVEADAEDPSSGESAIKGTNEAPSRRRATVICECTVEQDMVNGAGNMHGGCTGYLMAATKNKDGSYGTSGVSQSLNIVYHAPAPVGTQLRIVSSTVAVGGRVMTARCEIWDKALDRLVASCVHTKMNPSHPKL</sequence>
<comment type="similarity">
    <text evidence="1">Belongs to the thioesterase PaaI family.</text>
</comment>
<organism evidence="4 5">
    <name type="scientific">Sistotremastrum niveocremeum HHB9708</name>
    <dbReference type="NCBI Taxonomy" id="1314777"/>
    <lineage>
        <taxon>Eukaryota</taxon>
        <taxon>Fungi</taxon>
        <taxon>Dikarya</taxon>
        <taxon>Basidiomycota</taxon>
        <taxon>Agaricomycotina</taxon>
        <taxon>Agaricomycetes</taxon>
        <taxon>Sistotremastrales</taxon>
        <taxon>Sistotremastraceae</taxon>
        <taxon>Sertulicium</taxon>
        <taxon>Sertulicium niveocremeum</taxon>
    </lineage>
</organism>
<dbReference type="Gene3D" id="3.10.129.10">
    <property type="entry name" value="Hotdog Thioesterase"/>
    <property type="match status" value="1"/>
</dbReference>
<dbReference type="PANTHER" id="PTHR21660:SF1">
    <property type="entry name" value="ACYL-COENZYME A THIOESTERASE 13"/>
    <property type="match status" value="1"/>
</dbReference>
<keyword evidence="5" id="KW-1185">Reference proteome</keyword>
<evidence type="ECO:0000256" key="2">
    <source>
        <dbReference type="ARBA" id="ARBA00022801"/>
    </source>
</evidence>
<dbReference type="GO" id="GO:0047617">
    <property type="term" value="F:fatty acyl-CoA hydrolase activity"/>
    <property type="evidence" value="ECO:0007669"/>
    <property type="project" value="InterPro"/>
</dbReference>
<dbReference type="AlphaFoldDB" id="A0A164SBC9"/>
<dbReference type="Proteomes" id="UP000076722">
    <property type="component" value="Unassembled WGS sequence"/>
</dbReference>
<dbReference type="STRING" id="1314777.A0A164SBC9"/>
<protein>
    <recommendedName>
        <fullName evidence="3">Thioesterase domain-containing protein</fullName>
    </recommendedName>
</protein>
<gene>
    <name evidence="4" type="ORF">SISNIDRAFT_487635</name>
</gene>
<dbReference type="SUPFAM" id="SSF54637">
    <property type="entry name" value="Thioesterase/thiol ester dehydrase-isomerase"/>
    <property type="match status" value="1"/>
</dbReference>
<dbReference type="InterPro" id="IPR029069">
    <property type="entry name" value="HotDog_dom_sf"/>
</dbReference>
<dbReference type="EMBL" id="KV419416">
    <property type="protein sequence ID" value="KZS91315.1"/>
    <property type="molecule type" value="Genomic_DNA"/>
</dbReference>
<reference evidence="4 5" key="1">
    <citation type="journal article" date="2016" name="Mol. Biol. Evol.">
        <title>Comparative Genomics of Early-Diverging Mushroom-Forming Fungi Provides Insights into the Origins of Lignocellulose Decay Capabilities.</title>
        <authorList>
            <person name="Nagy L.G."/>
            <person name="Riley R."/>
            <person name="Tritt A."/>
            <person name="Adam C."/>
            <person name="Daum C."/>
            <person name="Floudas D."/>
            <person name="Sun H."/>
            <person name="Yadav J.S."/>
            <person name="Pangilinan J."/>
            <person name="Larsson K.H."/>
            <person name="Matsuura K."/>
            <person name="Barry K."/>
            <person name="Labutti K."/>
            <person name="Kuo R."/>
            <person name="Ohm R.A."/>
            <person name="Bhattacharya S.S."/>
            <person name="Shirouzu T."/>
            <person name="Yoshinaga Y."/>
            <person name="Martin F.M."/>
            <person name="Grigoriev I.V."/>
            <person name="Hibbett D.S."/>
        </authorList>
    </citation>
    <scope>NUCLEOTIDE SEQUENCE [LARGE SCALE GENOMIC DNA]</scope>
    <source>
        <strain evidence="4 5">HHB9708</strain>
    </source>
</reference>
<evidence type="ECO:0000313" key="4">
    <source>
        <dbReference type="EMBL" id="KZS91315.1"/>
    </source>
</evidence>
<dbReference type="InterPro" id="IPR039298">
    <property type="entry name" value="ACOT13"/>
</dbReference>
<name>A0A164SBC9_9AGAM</name>
<proteinExistence type="inferred from homology"/>
<dbReference type="Pfam" id="PF03061">
    <property type="entry name" value="4HBT"/>
    <property type="match status" value="1"/>
</dbReference>
<keyword evidence="2" id="KW-0378">Hydrolase</keyword>
<dbReference type="InterPro" id="IPR006683">
    <property type="entry name" value="Thioestr_dom"/>
</dbReference>
<accession>A0A164SBC9</accession>
<evidence type="ECO:0000256" key="1">
    <source>
        <dbReference type="ARBA" id="ARBA00008324"/>
    </source>
</evidence>
<dbReference type="OrthoDB" id="2831072at2759"/>
<evidence type="ECO:0000313" key="5">
    <source>
        <dbReference type="Proteomes" id="UP000076722"/>
    </source>
</evidence>
<dbReference type="PANTHER" id="PTHR21660">
    <property type="entry name" value="THIOESTERASE SUPERFAMILY MEMBER-RELATED"/>
    <property type="match status" value="1"/>
</dbReference>
<evidence type="ECO:0000259" key="3">
    <source>
        <dbReference type="Pfam" id="PF03061"/>
    </source>
</evidence>
<dbReference type="CDD" id="cd03443">
    <property type="entry name" value="PaaI_thioesterase"/>
    <property type="match status" value="1"/>
</dbReference>
<feature type="domain" description="Thioesterase" evidence="3">
    <location>
        <begin position="113"/>
        <end position="171"/>
    </location>
</feature>